<reference evidence="3" key="1">
    <citation type="submission" date="2016-10" db="EMBL/GenBank/DDBJ databases">
        <authorList>
            <person name="Varghese N."/>
            <person name="Submissions S."/>
        </authorList>
    </citation>
    <scope>NUCLEOTIDE SEQUENCE [LARGE SCALE GENOMIC DNA]</scope>
    <source>
        <strain evidence="3">DSM 46838</strain>
    </source>
</reference>
<dbReference type="PROSITE" id="PS51318">
    <property type="entry name" value="TAT"/>
    <property type="match status" value="1"/>
</dbReference>
<keyword evidence="3" id="KW-1185">Reference proteome</keyword>
<gene>
    <name evidence="2" type="ORF">SAMN05216574_10620</name>
</gene>
<name>A0A1I2DJV0_9ACTN</name>
<feature type="signal peptide" evidence="1">
    <location>
        <begin position="1"/>
        <end position="33"/>
    </location>
</feature>
<organism evidence="2 3">
    <name type="scientific">Blastococcus tunisiensis</name>
    <dbReference type="NCBI Taxonomy" id="1798228"/>
    <lineage>
        <taxon>Bacteria</taxon>
        <taxon>Bacillati</taxon>
        <taxon>Actinomycetota</taxon>
        <taxon>Actinomycetes</taxon>
        <taxon>Geodermatophilales</taxon>
        <taxon>Geodermatophilaceae</taxon>
        <taxon>Blastococcus</taxon>
    </lineage>
</organism>
<protein>
    <submittedName>
        <fullName evidence="2">Uncharacterized protein</fullName>
    </submittedName>
</protein>
<evidence type="ECO:0000313" key="2">
    <source>
        <dbReference type="EMBL" id="SFE80581.1"/>
    </source>
</evidence>
<accession>A0A1I2DJV0</accession>
<evidence type="ECO:0000256" key="1">
    <source>
        <dbReference type="SAM" id="SignalP"/>
    </source>
</evidence>
<feature type="chain" id="PRO_5011750203" evidence="1">
    <location>
        <begin position="34"/>
        <end position="152"/>
    </location>
</feature>
<sequence>MPARTPRRDFLRILVLSCLLLLLAGFASQHHGAAAPGTARSNPTVAGDPIAVVRTTAIHPASYGARMAGRTTSVAGHRLAPLGAGGLVVSAERVASLADRTPCGGPGDHPVVVPAVSMLSSFPSGPARSGWVVASAVSAAQDTVPARGPPAV</sequence>
<proteinExistence type="predicted"/>
<keyword evidence="1" id="KW-0732">Signal</keyword>
<dbReference type="InterPro" id="IPR006311">
    <property type="entry name" value="TAT_signal"/>
</dbReference>
<dbReference type="EMBL" id="FOND01000006">
    <property type="protein sequence ID" value="SFE80581.1"/>
    <property type="molecule type" value="Genomic_DNA"/>
</dbReference>
<dbReference type="AlphaFoldDB" id="A0A1I2DJV0"/>
<evidence type="ECO:0000313" key="3">
    <source>
        <dbReference type="Proteomes" id="UP000198589"/>
    </source>
</evidence>
<dbReference type="Proteomes" id="UP000198589">
    <property type="component" value="Unassembled WGS sequence"/>
</dbReference>